<dbReference type="AlphaFoldDB" id="A0AA86RHS8"/>
<sequence>MEFPQTVEQVPEFISQNLFTIMDLFNDYLAYAGLHENQLRMSHLVNLAFIKEQIILFFDLLLEQHQDVSKDVYRVLREELLQHIPDLAQKYEQIYKENDYFESGACYGPLPEFAPIILPPSTILPHHVIFAQDTDKIDHRSLRPGHLVAFWDSNAQDEPEQSFQPDDTAPEQDYQADDQTLTLLVFKSLKLGVISQLQFSNVVRPNQIMSILTSKSNTCLQPLELLDPKLYSRHLFEQMRPVLTLHAFPDKSLPAESPLLQQLYIDKSLETEKVSEQQLKNQIWSKLIYYNLNALELSPKPQTFLPIQSLSPYSTPFLSNTILSQQKQQIIAHKCIPLIDPFEDLICYQARLQQFVAVYNQRENTFFMGKVLMQPSKTNRFHYQIMPVFVLYDKLTELLKLRIKRKKTVLETLKETVVAVEQRVMVFAKFVLPIQIEQYVIEDCM</sequence>
<evidence type="ECO:0000313" key="2">
    <source>
        <dbReference type="EMBL" id="CAL5983254.1"/>
    </source>
</evidence>
<gene>
    <name evidence="1" type="ORF">HINF_LOCUS64437</name>
    <name evidence="2" type="ORF">HINF_LOCUS7538</name>
</gene>
<dbReference type="EMBL" id="CATOUU010001174">
    <property type="protein sequence ID" value="CAI9976792.1"/>
    <property type="molecule type" value="Genomic_DNA"/>
</dbReference>
<accession>A0AA86RHS8</accession>
<dbReference type="EMBL" id="CAXDID020000015">
    <property type="protein sequence ID" value="CAL5983254.1"/>
    <property type="molecule type" value="Genomic_DNA"/>
</dbReference>
<protein>
    <submittedName>
        <fullName evidence="1">Uncharacterized protein</fullName>
    </submittedName>
</protein>
<comment type="caution">
    <text evidence="1">The sequence shown here is derived from an EMBL/GenBank/DDBJ whole genome shotgun (WGS) entry which is preliminary data.</text>
</comment>
<organism evidence="1">
    <name type="scientific">Hexamita inflata</name>
    <dbReference type="NCBI Taxonomy" id="28002"/>
    <lineage>
        <taxon>Eukaryota</taxon>
        <taxon>Metamonada</taxon>
        <taxon>Diplomonadida</taxon>
        <taxon>Hexamitidae</taxon>
        <taxon>Hexamitinae</taxon>
        <taxon>Hexamita</taxon>
    </lineage>
</organism>
<proteinExistence type="predicted"/>
<reference evidence="1" key="1">
    <citation type="submission" date="2023-06" db="EMBL/GenBank/DDBJ databases">
        <authorList>
            <person name="Kurt Z."/>
        </authorList>
    </citation>
    <scope>NUCLEOTIDE SEQUENCE</scope>
</reference>
<name>A0AA86RHS8_9EUKA</name>
<evidence type="ECO:0000313" key="3">
    <source>
        <dbReference type="Proteomes" id="UP001642409"/>
    </source>
</evidence>
<reference evidence="2 3" key="2">
    <citation type="submission" date="2024-07" db="EMBL/GenBank/DDBJ databases">
        <authorList>
            <person name="Akdeniz Z."/>
        </authorList>
    </citation>
    <scope>NUCLEOTIDE SEQUENCE [LARGE SCALE GENOMIC DNA]</scope>
</reference>
<keyword evidence="3" id="KW-1185">Reference proteome</keyword>
<dbReference type="Proteomes" id="UP001642409">
    <property type="component" value="Unassembled WGS sequence"/>
</dbReference>
<evidence type="ECO:0000313" key="1">
    <source>
        <dbReference type="EMBL" id="CAI9976792.1"/>
    </source>
</evidence>